<dbReference type="PANTHER" id="PTHR10983">
    <property type="entry name" value="1-ACYLGLYCEROL-3-PHOSPHATE ACYLTRANSFERASE-RELATED"/>
    <property type="match status" value="1"/>
</dbReference>
<protein>
    <submittedName>
        <fullName evidence="3">Acyltransferase</fullName>
    </submittedName>
</protein>
<keyword evidence="1" id="KW-0472">Membrane</keyword>
<accession>A0ABS3NQN1</accession>
<keyword evidence="1" id="KW-0812">Transmembrane</keyword>
<dbReference type="SUPFAM" id="SSF69593">
    <property type="entry name" value="Glycerol-3-phosphate (1)-acyltransferase"/>
    <property type="match status" value="1"/>
</dbReference>
<dbReference type="Proteomes" id="UP000664554">
    <property type="component" value="Unassembled WGS sequence"/>
</dbReference>
<keyword evidence="3" id="KW-0808">Transferase</keyword>
<evidence type="ECO:0000256" key="1">
    <source>
        <dbReference type="SAM" id="Phobius"/>
    </source>
</evidence>
<sequence>MRLSATIEKLHERAPKLGKAVSLMTATGVIAGNSIGGSIPIWLMGTAKMITGSDIADKTVIKIANHWIKSNNAVINYILPKKDWRIDLPDDVHMDGKYLLVSNHQSWVDTSIVQYISENRLPLTRFFTKFELIYIPVVGQTFYFLDFPMMRRHSKEALAKNPELKGKDLLEAQRACALLKDKPFTLLNYLEGTRFTKAKHDKQNSPYTHLLKPRAGGLSLAINALGEDIDGILDMTIVYPDGIPNYSDLWKGNIKRLGVNVRHIEMPDALFTAIQNGGYQDDDAIKKQMFDWIDNIWQQKDALIDDMLADFDNKPQVSKA</sequence>
<dbReference type="CDD" id="cd07990">
    <property type="entry name" value="LPLAT_LCLAT1-like"/>
    <property type="match status" value="1"/>
</dbReference>
<dbReference type="NCBIfam" id="NF010621">
    <property type="entry name" value="PRK14014.1"/>
    <property type="match status" value="1"/>
</dbReference>
<keyword evidence="3" id="KW-0012">Acyltransferase</keyword>
<dbReference type="Pfam" id="PF01553">
    <property type="entry name" value="Acyltransferase"/>
    <property type="match status" value="1"/>
</dbReference>
<dbReference type="InterPro" id="IPR002123">
    <property type="entry name" value="Plipid/glycerol_acylTrfase"/>
</dbReference>
<proteinExistence type="predicted"/>
<keyword evidence="1" id="KW-1133">Transmembrane helix</keyword>
<feature type="domain" description="Phospholipid/glycerol acyltransferase" evidence="2">
    <location>
        <begin position="98"/>
        <end position="240"/>
    </location>
</feature>
<dbReference type="RefSeq" id="WP_207991899.1">
    <property type="nucleotide sequence ID" value="NZ_JAGBKM010000018.1"/>
</dbReference>
<comment type="caution">
    <text evidence="3">The sequence shown here is derived from an EMBL/GenBank/DDBJ whole genome shotgun (WGS) entry which is preliminary data.</text>
</comment>
<reference evidence="3 4" key="1">
    <citation type="submission" date="2021-03" db="EMBL/GenBank/DDBJ databases">
        <authorList>
            <person name="Shang D.-D."/>
            <person name="Du Z.-J."/>
            <person name="Chen G.-J."/>
        </authorList>
    </citation>
    <scope>NUCLEOTIDE SEQUENCE [LARGE SCALE GENOMIC DNA]</scope>
    <source>
        <strain evidence="3 4">F1192</strain>
    </source>
</reference>
<evidence type="ECO:0000259" key="2">
    <source>
        <dbReference type="SMART" id="SM00563"/>
    </source>
</evidence>
<feature type="transmembrane region" description="Helical" evidence="1">
    <location>
        <begin position="21"/>
        <end position="43"/>
    </location>
</feature>
<evidence type="ECO:0000313" key="4">
    <source>
        <dbReference type="Proteomes" id="UP000664554"/>
    </source>
</evidence>
<dbReference type="EMBL" id="JAGBKM010000018">
    <property type="protein sequence ID" value="MBO1531526.1"/>
    <property type="molecule type" value="Genomic_DNA"/>
</dbReference>
<evidence type="ECO:0000313" key="3">
    <source>
        <dbReference type="EMBL" id="MBO1531526.1"/>
    </source>
</evidence>
<dbReference type="SMART" id="SM00563">
    <property type="entry name" value="PlsC"/>
    <property type="match status" value="1"/>
</dbReference>
<organism evidence="3 4">
    <name type="scientific">Psychrobacter coccoides</name>
    <dbReference type="NCBI Taxonomy" id="2818440"/>
    <lineage>
        <taxon>Bacteria</taxon>
        <taxon>Pseudomonadati</taxon>
        <taxon>Pseudomonadota</taxon>
        <taxon>Gammaproteobacteria</taxon>
        <taxon>Moraxellales</taxon>
        <taxon>Moraxellaceae</taxon>
        <taxon>Psychrobacter</taxon>
    </lineage>
</organism>
<name>A0ABS3NQN1_9GAMM</name>
<dbReference type="PANTHER" id="PTHR10983:SF16">
    <property type="entry name" value="LYSOCARDIOLIPIN ACYLTRANSFERASE 1"/>
    <property type="match status" value="1"/>
</dbReference>
<dbReference type="GO" id="GO:0016746">
    <property type="term" value="F:acyltransferase activity"/>
    <property type="evidence" value="ECO:0007669"/>
    <property type="project" value="UniProtKB-KW"/>
</dbReference>
<keyword evidence="4" id="KW-1185">Reference proteome</keyword>
<gene>
    <name evidence="3" type="ORF">J3492_09940</name>
</gene>